<reference evidence="2" key="1">
    <citation type="journal article" date="2022" name="bioRxiv">
        <title>Sequencing and chromosome-scale assembly of the giantPleurodeles waltlgenome.</title>
        <authorList>
            <person name="Brown T."/>
            <person name="Elewa A."/>
            <person name="Iarovenko S."/>
            <person name="Subramanian E."/>
            <person name="Araus A.J."/>
            <person name="Petzold A."/>
            <person name="Susuki M."/>
            <person name="Suzuki K.-i.T."/>
            <person name="Hayashi T."/>
            <person name="Toyoda A."/>
            <person name="Oliveira C."/>
            <person name="Osipova E."/>
            <person name="Leigh N.D."/>
            <person name="Simon A."/>
            <person name="Yun M.H."/>
        </authorList>
    </citation>
    <scope>NUCLEOTIDE SEQUENCE</scope>
    <source>
        <strain evidence="2">20211129_DDA</strain>
        <tissue evidence="2">Liver</tissue>
    </source>
</reference>
<proteinExistence type="predicted"/>
<evidence type="ECO:0000256" key="1">
    <source>
        <dbReference type="SAM" id="MobiDB-lite"/>
    </source>
</evidence>
<evidence type="ECO:0000313" key="3">
    <source>
        <dbReference type="Proteomes" id="UP001066276"/>
    </source>
</evidence>
<accession>A0AAV7QM48</accession>
<dbReference type="Proteomes" id="UP001066276">
    <property type="component" value="Chromosome 6"/>
</dbReference>
<dbReference type="EMBL" id="JANPWB010000010">
    <property type="protein sequence ID" value="KAJ1140814.1"/>
    <property type="molecule type" value="Genomic_DNA"/>
</dbReference>
<protein>
    <submittedName>
        <fullName evidence="2">Uncharacterized protein</fullName>
    </submittedName>
</protein>
<evidence type="ECO:0000313" key="2">
    <source>
        <dbReference type="EMBL" id="KAJ1140814.1"/>
    </source>
</evidence>
<keyword evidence="3" id="KW-1185">Reference proteome</keyword>
<feature type="region of interest" description="Disordered" evidence="1">
    <location>
        <begin position="82"/>
        <end position="113"/>
    </location>
</feature>
<name>A0AAV7QM48_PLEWA</name>
<dbReference type="AlphaFoldDB" id="A0AAV7QM48"/>
<gene>
    <name evidence="2" type="ORF">NDU88_007152</name>
</gene>
<sequence length="113" mass="12926">MERVRLALECAEAGIIDPEEVFRVRMLQLLLLLGRYEEALLLDTADTVYDVRRDVRRRRKPADRQHLAHQLYQAIEAIANEEGNPCLPGREGTSRHQSNKPGTGLDTPEEMEC</sequence>
<organism evidence="2 3">
    <name type="scientific">Pleurodeles waltl</name>
    <name type="common">Iberian ribbed newt</name>
    <dbReference type="NCBI Taxonomy" id="8319"/>
    <lineage>
        <taxon>Eukaryota</taxon>
        <taxon>Metazoa</taxon>
        <taxon>Chordata</taxon>
        <taxon>Craniata</taxon>
        <taxon>Vertebrata</taxon>
        <taxon>Euteleostomi</taxon>
        <taxon>Amphibia</taxon>
        <taxon>Batrachia</taxon>
        <taxon>Caudata</taxon>
        <taxon>Salamandroidea</taxon>
        <taxon>Salamandridae</taxon>
        <taxon>Pleurodelinae</taxon>
        <taxon>Pleurodeles</taxon>
    </lineage>
</organism>
<comment type="caution">
    <text evidence="2">The sequence shown here is derived from an EMBL/GenBank/DDBJ whole genome shotgun (WGS) entry which is preliminary data.</text>
</comment>